<evidence type="ECO:0000256" key="6">
    <source>
        <dbReference type="ARBA" id="ARBA00023110"/>
    </source>
</evidence>
<comment type="function">
    <text evidence="11">Involved in protein export. Acts as a chaperone by maintaining the newly synthesized protein in an open conformation. Functions as a peptidyl-prolyl cis-trans isomerase.</text>
</comment>
<evidence type="ECO:0000256" key="4">
    <source>
        <dbReference type="ARBA" id="ARBA00016902"/>
    </source>
</evidence>
<dbReference type="InterPro" id="IPR027304">
    <property type="entry name" value="Trigger_fact/SurA_dom_sf"/>
</dbReference>
<comment type="domain">
    <text evidence="11">Consists of 3 domains; the N-terminus binds the ribosome, the middle domain has PPIase activity, while the C-terminus has intrinsic chaperone activity on its own.</text>
</comment>
<dbReference type="Gene3D" id="3.30.70.1050">
    <property type="entry name" value="Trigger factor ribosome-binding domain"/>
    <property type="match status" value="1"/>
</dbReference>
<dbReference type="InterPro" id="IPR046357">
    <property type="entry name" value="PPIase_dom_sf"/>
</dbReference>
<dbReference type="SUPFAM" id="SSF54534">
    <property type="entry name" value="FKBP-like"/>
    <property type="match status" value="1"/>
</dbReference>
<dbReference type="Gene3D" id="1.10.3120.10">
    <property type="entry name" value="Trigger factor, C-terminal domain"/>
    <property type="match status" value="1"/>
</dbReference>
<keyword evidence="7 11" id="KW-0143">Chaperone</keyword>
<dbReference type="HAMAP" id="MF_00303">
    <property type="entry name" value="Trigger_factor_Tig"/>
    <property type="match status" value="1"/>
</dbReference>
<dbReference type="InterPro" id="IPR037041">
    <property type="entry name" value="Trigger_fac_C_sf"/>
</dbReference>
<dbReference type="InterPro" id="IPR008880">
    <property type="entry name" value="Trigger_fac_C"/>
</dbReference>
<evidence type="ECO:0000256" key="9">
    <source>
        <dbReference type="ARBA" id="ARBA00023306"/>
    </source>
</evidence>
<dbReference type="GO" id="GO:0051301">
    <property type="term" value="P:cell division"/>
    <property type="evidence" value="ECO:0007669"/>
    <property type="project" value="UniProtKB-KW"/>
</dbReference>
<dbReference type="Pfam" id="PF00254">
    <property type="entry name" value="FKBP_C"/>
    <property type="match status" value="1"/>
</dbReference>
<dbReference type="PANTHER" id="PTHR30560:SF3">
    <property type="entry name" value="TRIGGER FACTOR-LIKE PROTEIN TIG, CHLOROPLASTIC"/>
    <property type="match status" value="1"/>
</dbReference>
<dbReference type="InterPro" id="IPR008881">
    <property type="entry name" value="Trigger_fac_ribosome-bd_bac"/>
</dbReference>
<evidence type="ECO:0000256" key="8">
    <source>
        <dbReference type="ARBA" id="ARBA00023235"/>
    </source>
</evidence>
<dbReference type="NCBIfam" id="TIGR00115">
    <property type="entry name" value="tig"/>
    <property type="match status" value="1"/>
</dbReference>
<name>A0A7J5B994_9MICO</name>
<dbReference type="GO" id="GO:0005737">
    <property type="term" value="C:cytoplasm"/>
    <property type="evidence" value="ECO:0007669"/>
    <property type="project" value="UniProtKB-SubCell"/>
</dbReference>
<dbReference type="EMBL" id="WBKB01000007">
    <property type="protein sequence ID" value="KAB1641959.1"/>
    <property type="molecule type" value="Genomic_DNA"/>
</dbReference>
<dbReference type="GO" id="GO:0043022">
    <property type="term" value="F:ribosome binding"/>
    <property type="evidence" value="ECO:0007669"/>
    <property type="project" value="TreeGrafter"/>
</dbReference>
<evidence type="ECO:0000259" key="15">
    <source>
        <dbReference type="Pfam" id="PF05698"/>
    </source>
</evidence>
<dbReference type="RefSeq" id="WP_158052909.1">
    <property type="nucleotide sequence ID" value="NZ_WBKB01000007.1"/>
</dbReference>
<sequence>MKTSVEKITPTHAKLTLNVAPEDLKPYLDGAYRTIANQVQIPGFRKGKVPNQLIDQRVGREVVLDQAISDGLDNFYQQALAENELQPLSRPEADVTETPDVKDFSGDVVVVIEVDIRPEVEIKDWKGLKIEVEAAEVTDEDIDAELQSLRERFGTLTTVERAIENGDFATIDLVAKVNGEVVDEANGLSHEVGSGELLEGTDEALLTLTAGEETTFNSTLIGGEHAGEEAEITVKVVSVKVRELPEVDDDFAQLASEFDTVAELRDDLREQAAKSKTFAQVDEARKKAVDLLIEANEVPVPETMVEDEVKRHLEQEGKELDDPHGDEVRENAQRSFQQQVILDEIIKAEDVQVEQNEFTEFLFQQSQQYGIAPQQFVEIMQQNNQMAQMIGEVARSKAVLYVLEDAEVVDDKGNAVDISEFTAVVKQAREKAAEAPEEAAEEAPEAEEAKAE</sequence>
<evidence type="ECO:0000256" key="1">
    <source>
        <dbReference type="ARBA" id="ARBA00000971"/>
    </source>
</evidence>
<evidence type="ECO:0000256" key="2">
    <source>
        <dbReference type="ARBA" id="ARBA00005464"/>
    </source>
</evidence>
<gene>
    <name evidence="11" type="primary">tig</name>
    <name evidence="16" type="ORF">F8O05_11635</name>
</gene>
<evidence type="ECO:0000313" key="17">
    <source>
        <dbReference type="Proteomes" id="UP000433493"/>
    </source>
</evidence>
<comment type="catalytic activity">
    <reaction evidence="1 11">
        <text>[protein]-peptidylproline (omega=180) = [protein]-peptidylproline (omega=0)</text>
        <dbReference type="Rhea" id="RHEA:16237"/>
        <dbReference type="Rhea" id="RHEA-COMP:10747"/>
        <dbReference type="Rhea" id="RHEA-COMP:10748"/>
        <dbReference type="ChEBI" id="CHEBI:83833"/>
        <dbReference type="ChEBI" id="CHEBI:83834"/>
        <dbReference type="EC" id="5.2.1.8"/>
    </reaction>
</comment>
<comment type="similarity">
    <text evidence="2 11">Belongs to the FKBP-type PPIase family. Tig subfamily.</text>
</comment>
<keyword evidence="11" id="KW-0963">Cytoplasm</keyword>
<keyword evidence="6 11" id="KW-0697">Rotamase</keyword>
<evidence type="ECO:0000256" key="7">
    <source>
        <dbReference type="ARBA" id="ARBA00023186"/>
    </source>
</evidence>
<dbReference type="PIRSF" id="PIRSF003095">
    <property type="entry name" value="Trigger_factor"/>
    <property type="match status" value="1"/>
</dbReference>
<accession>A0A7J5B994</accession>
<dbReference type="GO" id="GO:0015031">
    <property type="term" value="P:protein transport"/>
    <property type="evidence" value="ECO:0007669"/>
    <property type="project" value="UniProtKB-UniRule"/>
</dbReference>
<evidence type="ECO:0000256" key="12">
    <source>
        <dbReference type="SAM" id="MobiDB-lite"/>
    </source>
</evidence>
<dbReference type="Gene3D" id="3.10.50.40">
    <property type="match status" value="1"/>
</dbReference>
<keyword evidence="5 11" id="KW-0132">Cell division</keyword>
<evidence type="ECO:0000313" key="16">
    <source>
        <dbReference type="EMBL" id="KAB1641959.1"/>
    </source>
</evidence>
<proteinExistence type="inferred from homology"/>
<keyword evidence="17" id="KW-1185">Reference proteome</keyword>
<dbReference type="InterPro" id="IPR001179">
    <property type="entry name" value="PPIase_FKBP_dom"/>
</dbReference>
<dbReference type="GO" id="GO:0044183">
    <property type="term" value="F:protein folding chaperone"/>
    <property type="evidence" value="ECO:0007669"/>
    <property type="project" value="TreeGrafter"/>
</dbReference>
<comment type="caution">
    <text evidence="16">The sequence shown here is derived from an EMBL/GenBank/DDBJ whole genome shotgun (WGS) entry which is preliminary data.</text>
</comment>
<dbReference type="InterPro" id="IPR005215">
    <property type="entry name" value="Trig_fac"/>
</dbReference>
<evidence type="ECO:0000256" key="3">
    <source>
        <dbReference type="ARBA" id="ARBA00013194"/>
    </source>
</evidence>
<feature type="domain" description="Trigger factor ribosome-binding bacterial" evidence="14">
    <location>
        <begin position="1"/>
        <end position="149"/>
    </location>
</feature>
<keyword evidence="8 11" id="KW-0413">Isomerase</keyword>
<dbReference type="OrthoDB" id="9767721at2"/>
<dbReference type="AlphaFoldDB" id="A0A7J5B994"/>
<evidence type="ECO:0000259" key="13">
    <source>
        <dbReference type="Pfam" id="PF00254"/>
    </source>
</evidence>
<dbReference type="PANTHER" id="PTHR30560">
    <property type="entry name" value="TRIGGER FACTOR CHAPERONE AND PEPTIDYL-PROLYL CIS/TRANS ISOMERASE"/>
    <property type="match status" value="1"/>
</dbReference>
<dbReference type="SUPFAM" id="SSF102735">
    <property type="entry name" value="Trigger factor ribosome-binding domain"/>
    <property type="match status" value="1"/>
</dbReference>
<evidence type="ECO:0000259" key="14">
    <source>
        <dbReference type="Pfam" id="PF05697"/>
    </source>
</evidence>
<comment type="subcellular location">
    <subcellularLocation>
        <location evidence="11">Cytoplasm</location>
    </subcellularLocation>
    <text evidence="11">About half TF is bound to the ribosome near the polypeptide exit tunnel while the other half is free in the cytoplasm.</text>
</comment>
<feature type="compositionally biased region" description="Acidic residues" evidence="12">
    <location>
        <begin position="435"/>
        <end position="446"/>
    </location>
</feature>
<dbReference type="GO" id="GO:0003755">
    <property type="term" value="F:peptidyl-prolyl cis-trans isomerase activity"/>
    <property type="evidence" value="ECO:0007669"/>
    <property type="project" value="UniProtKB-UniRule"/>
</dbReference>
<dbReference type="Pfam" id="PF05697">
    <property type="entry name" value="Trigger_N"/>
    <property type="match status" value="1"/>
</dbReference>
<dbReference type="Proteomes" id="UP000433493">
    <property type="component" value="Unassembled WGS sequence"/>
</dbReference>
<organism evidence="16 17">
    <name type="scientific">Gulosibacter chungangensis</name>
    <dbReference type="NCBI Taxonomy" id="979746"/>
    <lineage>
        <taxon>Bacteria</taxon>
        <taxon>Bacillati</taxon>
        <taxon>Actinomycetota</taxon>
        <taxon>Actinomycetes</taxon>
        <taxon>Micrococcales</taxon>
        <taxon>Microbacteriaceae</taxon>
        <taxon>Gulosibacter</taxon>
    </lineage>
</organism>
<evidence type="ECO:0000256" key="5">
    <source>
        <dbReference type="ARBA" id="ARBA00022618"/>
    </source>
</evidence>
<feature type="region of interest" description="Disordered" evidence="12">
    <location>
        <begin position="429"/>
        <end position="452"/>
    </location>
</feature>
<keyword evidence="9 11" id="KW-0131">Cell cycle</keyword>
<dbReference type="InterPro" id="IPR036611">
    <property type="entry name" value="Trigger_fac_ribosome-bd_sf"/>
</dbReference>
<reference evidence="16 17" key="1">
    <citation type="submission" date="2019-09" db="EMBL/GenBank/DDBJ databases">
        <title>Phylogeny of genus Pseudoclavibacter and closely related genus.</title>
        <authorList>
            <person name="Li Y."/>
        </authorList>
    </citation>
    <scope>NUCLEOTIDE SEQUENCE [LARGE SCALE GENOMIC DNA]</scope>
    <source>
        <strain evidence="16 17">KCTC 13959</strain>
    </source>
</reference>
<evidence type="ECO:0000256" key="10">
    <source>
        <dbReference type="ARBA" id="ARBA00029986"/>
    </source>
</evidence>
<feature type="domain" description="Trigger factor C-terminal" evidence="15">
    <location>
        <begin position="260"/>
        <end position="404"/>
    </location>
</feature>
<dbReference type="GO" id="GO:0043335">
    <property type="term" value="P:protein unfolding"/>
    <property type="evidence" value="ECO:0007669"/>
    <property type="project" value="TreeGrafter"/>
</dbReference>
<feature type="domain" description="PPIase FKBP-type" evidence="13">
    <location>
        <begin position="161"/>
        <end position="216"/>
    </location>
</feature>
<dbReference type="GO" id="GO:0051083">
    <property type="term" value="P:'de novo' cotranslational protein folding"/>
    <property type="evidence" value="ECO:0007669"/>
    <property type="project" value="TreeGrafter"/>
</dbReference>
<dbReference type="Pfam" id="PF05698">
    <property type="entry name" value="Trigger_C"/>
    <property type="match status" value="1"/>
</dbReference>
<dbReference type="EC" id="5.2.1.8" evidence="3 11"/>
<protein>
    <recommendedName>
        <fullName evidence="4 11">Trigger factor</fullName>
        <shortName evidence="11">TF</shortName>
        <ecNumber evidence="3 11">5.2.1.8</ecNumber>
    </recommendedName>
    <alternativeName>
        <fullName evidence="10 11">PPIase</fullName>
    </alternativeName>
</protein>
<dbReference type="SUPFAM" id="SSF109998">
    <property type="entry name" value="Triger factor/SurA peptide-binding domain-like"/>
    <property type="match status" value="1"/>
</dbReference>
<evidence type="ECO:0000256" key="11">
    <source>
        <dbReference type="HAMAP-Rule" id="MF_00303"/>
    </source>
</evidence>